<dbReference type="GO" id="GO:0005634">
    <property type="term" value="C:nucleus"/>
    <property type="evidence" value="ECO:0007669"/>
    <property type="project" value="TreeGrafter"/>
</dbReference>
<dbReference type="InterPro" id="IPR027417">
    <property type="entry name" value="P-loop_NTPase"/>
</dbReference>
<dbReference type="FunFam" id="3.40.50.300:FF:000061">
    <property type="entry name" value="ATPase family, AAA domain-containing 2"/>
    <property type="match status" value="1"/>
</dbReference>
<evidence type="ECO:0000256" key="6">
    <source>
        <dbReference type="SAM" id="MobiDB-lite"/>
    </source>
</evidence>
<dbReference type="SUPFAM" id="SSF52540">
    <property type="entry name" value="P-loop containing nucleoside triphosphate hydrolases"/>
    <property type="match status" value="1"/>
</dbReference>
<dbReference type="InterPro" id="IPR003593">
    <property type="entry name" value="AAA+_ATPase"/>
</dbReference>
<dbReference type="InterPro" id="IPR045199">
    <property type="entry name" value="ATAD2-like"/>
</dbReference>
<keyword evidence="2" id="KW-0547">Nucleotide-binding</keyword>
<dbReference type="Gene3D" id="3.40.50.300">
    <property type="entry name" value="P-loop containing nucleotide triphosphate hydrolases"/>
    <property type="match status" value="1"/>
</dbReference>
<dbReference type="GO" id="GO:0005524">
    <property type="term" value="F:ATP binding"/>
    <property type="evidence" value="ECO:0007669"/>
    <property type="project" value="UniProtKB-KW"/>
</dbReference>
<keyword evidence="5" id="KW-0175">Coiled coil</keyword>
<feature type="domain" description="AAA+ ATPase" evidence="7">
    <location>
        <begin position="62"/>
        <end position="204"/>
    </location>
</feature>
<evidence type="ECO:0000256" key="4">
    <source>
        <dbReference type="ARBA" id="ARBA00023117"/>
    </source>
</evidence>
<evidence type="ECO:0000256" key="1">
    <source>
        <dbReference type="ARBA" id="ARBA00006914"/>
    </source>
</evidence>
<evidence type="ECO:0000256" key="2">
    <source>
        <dbReference type="ARBA" id="ARBA00022741"/>
    </source>
</evidence>
<dbReference type="PROSITE" id="PS00674">
    <property type="entry name" value="AAA"/>
    <property type="match status" value="1"/>
</dbReference>
<dbReference type="InterPro" id="IPR003960">
    <property type="entry name" value="ATPase_AAA_CS"/>
</dbReference>
<comment type="similarity">
    <text evidence="1">Belongs to the AAA ATPase family.</text>
</comment>
<dbReference type="InterPro" id="IPR003959">
    <property type="entry name" value="ATPase_AAA_core"/>
</dbReference>
<dbReference type="GO" id="GO:0016887">
    <property type="term" value="F:ATP hydrolysis activity"/>
    <property type="evidence" value="ECO:0007669"/>
    <property type="project" value="InterPro"/>
</dbReference>
<keyword evidence="3" id="KW-0067">ATP-binding</keyword>
<dbReference type="GO" id="GO:0003682">
    <property type="term" value="F:chromatin binding"/>
    <property type="evidence" value="ECO:0007669"/>
    <property type="project" value="TreeGrafter"/>
</dbReference>
<dbReference type="Proteomes" id="UP001162162">
    <property type="component" value="Unassembled WGS sequence"/>
</dbReference>
<dbReference type="GO" id="GO:0006337">
    <property type="term" value="P:nucleosome disassembly"/>
    <property type="evidence" value="ECO:0007669"/>
    <property type="project" value="TreeGrafter"/>
</dbReference>
<keyword evidence="9" id="KW-1185">Reference proteome</keyword>
<sequence length="806" mass="90980">MPLLNQKESGIGSRALRKTRSTKDVADFTKVGGLSHHLKTLREVIIFPLLHGNVFTHFKIKAPRGVLFYGPPGTGKTLMAGALATEINKEGIGKVSFFHRKGADILDKWVGESEKNLRVLFEKATKSRPSIIFFDELDGLAPIRSEKNDHIHSSVVATLLALMDGLDNKPGVIVIGATNRIEAIDPALRRPGRFDKELYFPLPGVEARKEIIEVHTNTWKQKPTPTFVCHLADVTAGFCGSDIQALCSEAVLCCLRRMFPNLETRGAKIKINAESLQNCSYSCSCSVSGPGIILVPVTVPAPGTVLLSTCFCSVPVPVSAPYLEQFQEKIEECDFLDAKLNLIPSSFKQGQKMRNLSHIVKPLLARQQNRILRYIQQLWPHFLQEGYKYTVGERRYAGRILLIGSNMQGLNTHLVPSILKHLEHLPSFIYDSRLFDRPKVTNRINVQLNFPAVIWLSRIDEWWNYIDDCDQLGIVSTLEEIHAGLPILTMASCRAEIPTRLHNFFYNNSTILVRIEDPNERERETFLAPLFFDDASLSLYGLLTGRGTNDGPHPNPAPKIIKGIDRLPHRENETRNIFTRSCRQKRRLQENVSYNFLREGGPESAPNGNYGKRKRETSRHGLLKKIKFCESKFGAFRSNSTTSLYNMHKQMKTHKHGDGNAARQCSSLTSFQSLKNKQYITRVLSDLLNQRHAISRERRASRPTASTIYGRVIKMECGTEPSTAPGTSSGRKNVTDWHMKKIYKLWKHASLTTSKDMAVAQLELLYDVISACININQNSFEDLVENLESVLRKIERSYQVTETDLQ</sequence>
<evidence type="ECO:0000313" key="9">
    <source>
        <dbReference type="Proteomes" id="UP001162162"/>
    </source>
</evidence>
<organism evidence="8 9">
    <name type="scientific">Aromia moschata</name>
    <dbReference type="NCBI Taxonomy" id="1265417"/>
    <lineage>
        <taxon>Eukaryota</taxon>
        <taxon>Metazoa</taxon>
        <taxon>Ecdysozoa</taxon>
        <taxon>Arthropoda</taxon>
        <taxon>Hexapoda</taxon>
        <taxon>Insecta</taxon>
        <taxon>Pterygota</taxon>
        <taxon>Neoptera</taxon>
        <taxon>Endopterygota</taxon>
        <taxon>Coleoptera</taxon>
        <taxon>Polyphaga</taxon>
        <taxon>Cucujiformia</taxon>
        <taxon>Chrysomeloidea</taxon>
        <taxon>Cerambycidae</taxon>
        <taxon>Cerambycinae</taxon>
        <taxon>Callichromatini</taxon>
        <taxon>Aromia</taxon>
    </lineage>
</organism>
<feature type="coiled-coil region" evidence="5">
    <location>
        <begin position="777"/>
        <end position="804"/>
    </location>
</feature>
<dbReference type="EMBL" id="JAPWTK010000150">
    <property type="protein sequence ID" value="KAJ8947865.1"/>
    <property type="molecule type" value="Genomic_DNA"/>
</dbReference>
<keyword evidence="4" id="KW-0103">Bromodomain</keyword>
<dbReference type="Pfam" id="PF17862">
    <property type="entry name" value="AAA_lid_3"/>
    <property type="match status" value="1"/>
</dbReference>
<protein>
    <recommendedName>
        <fullName evidence="7">AAA+ ATPase domain-containing protein</fullName>
    </recommendedName>
</protein>
<dbReference type="PRINTS" id="PR00830">
    <property type="entry name" value="ENDOLAPTASE"/>
</dbReference>
<dbReference type="InterPro" id="IPR041569">
    <property type="entry name" value="AAA_lid_3"/>
</dbReference>
<dbReference type="Gene3D" id="1.10.8.60">
    <property type="match status" value="1"/>
</dbReference>
<dbReference type="PANTHER" id="PTHR23069">
    <property type="entry name" value="AAA DOMAIN-CONTAINING"/>
    <property type="match status" value="1"/>
</dbReference>
<evidence type="ECO:0000259" key="7">
    <source>
        <dbReference type="SMART" id="SM00382"/>
    </source>
</evidence>
<gene>
    <name evidence="8" type="ORF">NQ318_010011</name>
</gene>
<proteinExistence type="inferred from homology"/>
<dbReference type="GO" id="GO:0045815">
    <property type="term" value="P:transcription initiation-coupled chromatin remodeling"/>
    <property type="evidence" value="ECO:0007669"/>
    <property type="project" value="TreeGrafter"/>
</dbReference>
<dbReference type="SMART" id="SM00382">
    <property type="entry name" value="AAA"/>
    <property type="match status" value="1"/>
</dbReference>
<accession>A0AAV8Y8X3</accession>
<dbReference type="Pfam" id="PF00004">
    <property type="entry name" value="AAA"/>
    <property type="match status" value="1"/>
</dbReference>
<dbReference type="GO" id="GO:0042393">
    <property type="term" value="F:histone binding"/>
    <property type="evidence" value="ECO:0007669"/>
    <property type="project" value="TreeGrafter"/>
</dbReference>
<evidence type="ECO:0000313" key="8">
    <source>
        <dbReference type="EMBL" id="KAJ8947865.1"/>
    </source>
</evidence>
<dbReference type="PANTHER" id="PTHR23069:SF0">
    <property type="entry name" value="TAT-BINDING HOMOLOG 7"/>
    <property type="match status" value="1"/>
</dbReference>
<reference evidence="8" key="1">
    <citation type="journal article" date="2023" name="Insect Mol. Biol.">
        <title>Genome sequencing provides insights into the evolution of gene families encoding plant cell wall-degrading enzymes in longhorned beetles.</title>
        <authorList>
            <person name="Shin N.R."/>
            <person name="Okamura Y."/>
            <person name="Kirsch R."/>
            <person name="Pauchet Y."/>
        </authorList>
    </citation>
    <scope>NUCLEOTIDE SEQUENCE</scope>
    <source>
        <strain evidence="8">AMC_N1</strain>
    </source>
</reference>
<dbReference type="AlphaFoldDB" id="A0AAV8Y8X3"/>
<dbReference type="GO" id="GO:0006334">
    <property type="term" value="P:nucleosome assembly"/>
    <property type="evidence" value="ECO:0007669"/>
    <property type="project" value="TreeGrafter"/>
</dbReference>
<feature type="region of interest" description="Disordered" evidence="6">
    <location>
        <begin position="597"/>
        <end position="617"/>
    </location>
</feature>
<evidence type="ECO:0000256" key="5">
    <source>
        <dbReference type="SAM" id="Coils"/>
    </source>
</evidence>
<name>A0AAV8Y8X3_9CUCU</name>
<evidence type="ECO:0000256" key="3">
    <source>
        <dbReference type="ARBA" id="ARBA00022840"/>
    </source>
</evidence>
<comment type="caution">
    <text evidence="8">The sequence shown here is derived from an EMBL/GenBank/DDBJ whole genome shotgun (WGS) entry which is preliminary data.</text>
</comment>